<dbReference type="PANTHER" id="PTHR10458">
    <property type="entry name" value="PEPTIDE DEFORMYLASE"/>
    <property type="match status" value="1"/>
</dbReference>
<comment type="caution">
    <text evidence="2">The sequence shown here is derived from an EMBL/GenBank/DDBJ whole genome shotgun (WGS) entry which is preliminary data.</text>
</comment>
<accession>A0A2M7UWQ6</accession>
<dbReference type="EMBL" id="PFPA01000006">
    <property type="protein sequence ID" value="PIZ88411.1"/>
    <property type="molecule type" value="Genomic_DNA"/>
</dbReference>
<evidence type="ECO:0000313" key="3">
    <source>
        <dbReference type="Proteomes" id="UP000230081"/>
    </source>
</evidence>
<reference evidence="3" key="1">
    <citation type="submission" date="2017-09" db="EMBL/GenBank/DDBJ databases">
        <title>Depth-based differentiation of microbial function through sediment-hosted aquifers and enrichment of novel symbionts in the deep terrestrial subsurface.</title>
        <authorList>
            <person name="Probst A.J."/>
            <person name="Ladd B."/>
            <person name="Jarett J.K."/>
            <person name="Geller-Mcgrath D.E."/>
            <person name="Sieber C.M.K."/>
            <person name="Emerson J.B."/>
            <person name="Anantharaman K."/>
            <person name="Thomas B.C."/>
            <person name="Malmstrom R."/>
            <person name="Stieglmeier M."/>
            <person name="Klingl A."/>
            <person name="Woyke T."/>
            <person name="Ryan C.M."/>
            <person name="Banfield J.F."/>
        </authorList>
    </citation>
    <scope>NUCLEOTIDE SEQUENCE [LARGE SCALE GENOMIC DNA]</scope>
</reference>
<gene>
    <name evidence="2" type="primary">def</name>
    <name evidence="2" type="ORF">COX91_00210</name>
</gene>
<dbReference type="Proteomes" id="UP000230081">
    <property type="component" value="Unassembled WGS sequence"/>
</dbReference>
<dbReference type="CDD" id="cd00487">
    <property type="entry name" value="Pep_deformylase"/>
    <property type="match status" value="1"/>
</dbReference>
<dbReference type="InterPro" id="IPR023635">
    <property type="entry name" value="Peptide_deformylase"/>
</dbReference>
<organism evidence="2 3">
    <name type="scientific">Candidatus Nealsonbacteria bacterium CG_4_10_14_0_2_um_filter_39_15</name>
    <dbReference type="NCBI Taxonomy" id="1974681"/>
    <lineage>
        <taxon>Bacteria</taxon>
        <taxon>Candidatus Nealsoniibacteriota</taxon>
    </lineage>
</organism>
<name>A0A2M7UWQ6_9BACT</name>
<proteinExistence type="inferred from homology"/>
<evidence type="ECO:0000313" key="2">
    <source>
        <dbReference type="EMBL" id="PIZ88411.1"/>
    </source>
</evidence>
<dbReference type="NCBIfam" id="NF001159">
    <property type="entry name" value="PRK00150.1-3"/>
    <property type="match status" value="1"/>
</dbReference>
<dbReference type="Pfam" id="PF01327">
    <property type="entry name" value="Pep_deformylase"/>
    <property type="match status" value="1"/>
</dbReference>
<dbReference type="PANTHER" id="PTHR10458:SF22">
    <property type="entry name" value="PEPTIDE DEFORMYLASE"/>
    <property type="match status" value="1"/>
</dbReference>
<comment type="similarity">
    <text evidence="1">Belongs to the polypeptide deformylase family.</text>
</comment>
<dbReference type="AlphaFoldDB" id="A0A2M7UWQ6"/>
<dbReference type="PIRSF" id="PIRSF004749">
    <property type="entry name" value="Pep_def"/>
    <property type="match status" value="1"/>
</dbReference>
<sequence length="134" mass="15368">MNKEIIKYPSPVLRKKSQEVEKVTEETKRLGWDMIETMEERKGIGLAGPQVGELKRVITVQLEKPLIFINPKILKKTKETEAREEGCLSFPGLFLKIKRHKGVEIEALNEKGEKINFEAVGLPARILQHEIDHL</sequence>
<protein>
    <submittedName>
        <fullName evidence="2">Peptide deformylase</fullName>
    </submittedName>
</protein>
<feature type="non-terminal residue" evidence="2">
    <location>
        <position position="134"/>
    </location>
</feature>
<dbReference type="InterPro" id="IPR036821">
    <property type="entry name" value="Peptide_deformylase_sf"/>
</dbReference>
<dbReference type="GO" id="GO:0042586">
    <property type="term" value="F:peptide deformylase activity"/>
    <property type="evidence" value="ECO:0007669"/>
    <property type="project" value="InterPro"/>
</dbReference>
<dbReference type="SUPFAM" id="SSF56420">
    <property type="entry name" value="Peptide deformylase"/>
    <property type="match status" value="1"/>
</dbReference>
<dbReference type="HAMAP" id="MF_00163">
    <property type="entry name" value="Pep_deformylase"/>
    <property type="match status" value="1"/>
</dbReference>
<evidence type="ECO:0000256" key="1">
    <source>
        <dbReference type="ARBA" id="ARBA00010759"/>
    </source>
</evidence>
<dbReference type="NCBIfam" id="TIGR00079">
    <property type="entry name" value="pept_deformyl"/>
    <property type="match status" value="1"/>
</dbReference>
<dbReference type="Gene3D" id="3.90.45.10">
    <property type="entry name" value="Peptide deformylase"/>
    <property type="match status" value="1"/>
</dbReference>
<dbReference type="PRINTS" id="PR01576">
    <property type="entry name" value="PDEFORMYLASE"/>
</dbReference>